<dbReference type="Pfam" id="PF07980">
    <property type="entry name" value="SusD_RagB"/>
    <property type="match status" value="1"/>
</dbReference>
<dbReference type="OrthoDB" id="9794888at2"/>
<dbReference type="SUPFAM" id="SSF48452">
    <property type="entry name" value="TPR-like"/>
    <property type="match status" value="1"/>
</dbReference>
<dbReference type="STRING" id="1079859.SAMN04515674_10217"/>
<dbReference type="CDD" id="cd08977">
    <property type="entry name" value="SusD"/>
    <property type="match status" value="1"/>
</dbReference>
<name>A0A1I5NM20_9BACT</name>
<evidence type="ECO:0000256" key="5">
    <source>
        <dbReference type="ARBA" id="ARBA00023237"/>
    </source>
</evidence>
<dbReference type="EMBL" id="FOXH01000002">
    <property type="protein sequence ID" value="SFP22824.1"/>
    <property type="molecule type" value="Genomic_DNA"/>
</dbReference>
<gene>
    <name evidence="8" type="ORF">SAMN04515674_10217</name>
</gene>
<feature type="domain" description="SusD-like N-terminal" evidence="7">
    <location>
        <begin position="96"/>
        <end position="229"/>
    </location>
</feature>
<evidence type="ECO:0000256" key="3">
    <source>
        <dbReference type="ARBA" id="ARBA00022729"/>
    </source>
</evidence>
<reference evidence="8 9" key="1">
    <citation type="submission" date="2016-10" db="EMBL/GenBank/DDBJ databases">
        <authorList>
            <person name="de Groot N.N."/>
        </authorList>
    </citation>
    <scope>NUCLEOTIDE SEQUENCE [LARGE SCALE GENOMIC DNA]</scope>
    <source>
        <strain evidence="9">E92,LMG 26720,CCM 7988</strain>
    </source>
</reference>
<comment type="similarity">
    <text evidence="2">Belongs to the SusD family.</text>
</comment>
<evidence type="ECO:0000313" key="9">
    <source>
        <dbReference type="Proteomes" id="UP000199306"/>
    </source>
</evidence>
<evidence type="ECO:0000313" key="8">
    <source>
        <dbReference type="EMBL" id="SFP22824.1"/>
    </source>
</evidence>
<dbReference type="Gene3D" id="1.25.40.390">
    <property type="match status" value="1"/>
</dbReference>
<dbReference type="AlphaFoldDB" id="A0A1I5NM20"/>
<keyword evidence="3" id="KW-0732">Signal</keyword>
<evidence type="ECO:0000256" key="4">
    <source>
        <dbReference type="ARBA" id="ARBA00023136"/>
    </source>
</evidence>
<dbReference type="InterPro" id="IPR011990">
    <property type="entry name" value="TPR-like_helical_dom_sf"/>
</dbReference>
<evidence type="ECO:0000256" key="1">
    <source>
        <dbReference type="ARBA" id="ARBA00004442"/>
    </source>
</evidence>
<dbReference type="PROSITE" id="PS51257">
    <property type="entry name" value="PROKAR_LIPOPROTEIN"/>
    <property type="match status" value="1"/>
</dbReference>
<evidence type="ECO:0000256" key="2">
    <source>
        <dbReference type="ARBA" id="ARBA00006275"/>
    </source>
</evidence>
<keyword evidence="4" id="KW-0472">Membrane</keyword>
<keyword evidence="5" id="KW-0998">Cell outer membrane</keyword>
<dbReference type="InterPro" id="IPR033985">
    <property type="entry name" value="SusD-like_N"/>
</dbReference>
<sequence>MITIHKIFKGSFIVAAISSVFLLSSCESFVELGPPPTQTVLGDVFKTDASASSAVQGLYTGTPMPTMISNYSFFLGMSADDIQYNTPSTLYDEFENNSITVLNGFNENTIWFYAYQLIKNANNALVGLNNTQTLTPAVKDQLTGEAKFIRAFAYFYLVNLYGDVPMPLTGDADYMTNASLSRTDSKLVWTQIISDLKDAQSLLPAAYVGTFKARINKWAATTLLARAYLYNQDWANAESQASQVINSAVYSLQTPANTFINTSPEIIWQVANLTGVSAFGANYLASAGVIPTYSMYDTLYNSFEPVDLRKSNWAGVSNIGGKNYYFVNKYKVRAGTGNEYNIMLRYAELYLIRAEARLQQNNLKDGKTDLEVIRTRAGLGALNASLNQSQLLLAVEQERKVELFGEWGHRWLDLKRTNRANAVIGGQKPTWKSTAVLYPIPENQRISNKNLTQNPGY</sequence>
<evidence type="ECO:0000259" key="7">
    <source>
        <dbReference type="Pfam" id="PF14322"/>
    </source>
</evidence>
<accession>A0A1I5NM20</accession>
<proteinExistence type="inferred from homology"/>
<keyword evidence="9" id="KW-1185">Reference proteome</keyword>
<dbReference type="RefSeq" id="WP_092012093.1">
    <property type="nucleotide sequence ID" value="NZ_FOXH01000002.1"/>
</dbReference>
<dbReference type="Proteomes" id="UP000199306">
    <property type="component" value="Unassembled WGS sequence"/>
</dbReference>
<protein>
    <submittedName>
        <fullName evidence="8">SusD family protein</fullName>
    </submittedName>
</protein>
<dbReference type="GO" id="GO:0009279">
    <property type="term" value="C:cell outer membrane"/>
    <property type="evidence" value="ECO:0007669"/>
    <property type="project" value="UniProtKB-SubCell"/>
</dbReference>
<dbReference type="Pfam" id="PF14322">
    <property type="entry name" value="SusD-like_3"/>
    <property type="match status" value="1"/>
</dbReference>
<feature type="domain" description="RagB/SusD" evidence="6">
    <location>
        <begin position="317"/>
        <end position="457"/>
    </location>
</feature>
<evidence type="ECO:0000259" key="6">
    <source>
        <dbReference type="Pfam" id="PF07980"/>
    </source>
</evidence>
<dbReference type="InterPro" id="IPR012944">
    <property type="entry name" value="SusD_RagB_dom"/>
</dbReference>
<comment type="subcellular location">
    <subcellularLocation>
        <location evidence="1">Cell outer membrane</location>
    </subcellularLocation>
</comment>
<organism evidence="8 9">
    <name type="scientific">Pseudarcicella hirudinis</name>
    <dbReference type="NCBI Taxonomy" id="1079859"/>
    <lineage>
        <taxon>Bacteria</taxon>
        <taxon>Pseudomonadati</taxon>
        <taxon>Bacteroidota</taxon>
        <taxon>Cytophagia</taxon>
        <taxon>Cytophagales</taxon>
        <taxon>Flectobacillaceae</taxon>
        <taxon>Pseudarcicella</taxon>
    </lineage>
</organism>